<keyword evidence="4 5" id="KW-0472">Membrane</keyword>
<dbReference type="Gene3D" id="1.20.120.1630">
    <property type="match status" value="1"/>
</dbReference>
<feature type="transmembrane region" description="Helical" evidence="5">
    <location>
        <begin position="39"/>
        <end position="64"/>
    </location>
</feature>
<dbReference type="GO" id="GO:0008168">
    <property type="term" value="F:methyltransferase activity"/>
    <property type="evidence" value="ECO:0007669"/>
    <property type="project" value="UniProtKB-KW"/>
</dbReference>
<proteinExistence type="predicted"/>
<feature type="transmembrane region" description="Helical" evidence="5">
    <location>
        <begin position="99"/>
        <end position="126"/>
    </location>
</feature>
<evidence type="ECO:0000313" key="6">
    <source>
        <dbReference type="EMBL" id="EJI87121.1"/>
    </source>
</evidence>
<dbReference type="GO" id="GO:0032259">
    <property type="term" value="P:methylation"/>
    <property type="evidence" value="ECO:0007669"/>
    <property type="project" value="UniProtKB-KW"/>
</dbReference>
<gene>
    <name evidence="6" type="ORF">AEST_01620</name>
</gene>
<dbReference type="Proteomes" id="UP000012043">
    <property type="component" value="Unassembled WGS sequence"/>
</dbReference>
<keyword evidence="2 5" id="KW-0812">Transmembrane</keyword>
<organism evidence="6 7">
    <name type="scientific">Alishewanella aestuarii B11</name>
    <dbReference type="NCBI Taxonomy" id="1197174"/>
    <lineage>
        <taxon>Bacteria</taxon>
        <taxon>Pseudomonadati</taxon>
        <taxon>Pseudomonadota</taxon>
        <taxon>Gammaproteobacteria</taxon>
        <taxon>Alteromonadales</taxon>
        <taxon>Alteromonadaceae</taxon>
        <taxon>Alishewanella</taxon>
    </lineage>
</organism>
<feature type="transmembrane region" description="Helical" evidence="5">
    <location>
        <begin position="12"/>
        <end position="33"/>
    </location>
</feature>
<dbReference type="PATRIC" id="fig|1197174.4.peg.159"/>
<evidence type="ECO:0000256" key="5">
    <source>
        <dbReference type="SAM" id="Phobius"/>
    </source>
</evidence>
<reference evidence="6 7" key="1">
    <citation type="journal article" date="2012" name="J. Bacteriol.">
        <title>Genome Sequence of Pectin-Degrading Alishewanella aestuarii Strain B11T, Isolated from Tidal Flat Sediment.</title>
        <authorList>
            <person name="Jung J."/>
            <person name="Choi S."/>
            <person name="Chun J."/>
            <person name="Park W."/>
        </authorList>
    </citation>
    <scope>NUCLEOTIDE SEQUENCE [LARGE SCALE GENOMIC DNA]</scope>
    <source>
        <strain evidence="6 7">B11</strain>
    </source>
</reference>
<evidence type="ECO:0000256" key="2">
    <source>
        <dbReference type="ARBA" id="ARBA00022692"/>
    </source>
</evidence>
<comment type="subcellular location">
    <subcellularLocation>
        <location evidence="1">Endomembrane system</location>
        <topology evidence="1">Multi-pass membrane protein</topology>
    </subcellularLocation>
</comment>
<dbReference type="AlphaFoldDB" id="J1QNC4"/>
<evidence type="ECO:0000256" key="4">
    <source>
        <dbReference type="ARBA" id="ARBA00023136"/>
    </source>
</evidence>
<evidence type="ECO:0000256" key="3">
    <source>
        <dbReference type="ARBA" id="ARBA00022989"/>
    </source>
</evidence>
<keyword evidence="3 5" id="KW-1133">Transmembrane helix</keyword>
<evidence type="ECO:0000313" key="7">
    <source>
        <dbReference type="Proteomes" id="UP000012043"/>
    </source>
</evidence>
<sequence length="157" mass="17593">MSFLELKIPPLLLMLLFALAMWLLAPLTTPLSAPLALPALYTTVLALCLAMTGIAVALAGVLAFRRAKTTVDPRLPQQSSSLVLVGIYRYSRNPMYLGFLLLLAAFACYLQSLLALALLPLFVLYLNQFQIKPEEHLLQQKFGPAYQIYLQNVRRWL</sequence>
<keyword evidence="7" id="KW-1185">Reference proteome</keyword>
<comment type="caution">
    <text evidence="6">The sequence shown here is derived from an EMBL/GenBank/DDBJ whole genome shotgun (WGS) entry which is preliminary data.</text>
</comment>
<dbReference type="PANTHER" id="PTHR12714:SF24">
    <property type="entry name" value="SLR1182 PROTEIN"/>
    <property type="match status" value="1"/>
</dbReference>
<keyword evidence="6" id="KW-0489">Methyltransferase</keyword>
<protein>
    <submittedName>
        <fullName evidence="6">S-isoprenylcysteine methyltransferase-like protein</fullName>
    </submittedName>
</protein>
<name>J1QNC4_9ALTE</name>
<dbReference type="GO" id="GO:0012505">
    <property type="term" value="C:endomembrane system"/>
    <property type="evidence" value="ECO:0007669"/>
    <property type="project" value="UniProtKB-SubCell"/>
</dbReference>
<dbReference type="InterPro" id="IPR007318">
    <property type="entry name" value="Phopholipid_MeTrfase"/>
</dbReference>
<accession>J1QNC4</accession>
<dbReference type="EMBL" id="ALAB01000001">
    <property type="protein sequence ID" value="EJI87121.1"/>
    <property type="molecule type" value="Genomic_DNA"/>
</dbReference>
<keyword evidence="6" id="KW-0808">Transferase</keyword>
<evidence type="ECO:0000256" key="1">
    <source>
        <dbReference type="ARBA" id="ARBA00004127"/>
    </source>
</evidence>
<dbReference type="RefSeq" id="WP_008606345.1">
    <property type="nucleotide sequence ID" value="NZ_ALAB01000001.1"/>
</dbReference>
<dbReference type="Pfam" id="PF04191">
    <property type="entry name" value="PEMT"/>
    <property type="match status" value="1"/>
</dbReference>
<dbReference type="PANTHER" id="PTHR12714">
    <property type="entry name" value="PROTEIN-S ISOPRENYLCYSTEINE O-METHYLTRANSFERASE"/>
    <property type="match status" value="1"/>
</dbReference>